<gene>
    <name evidence="2" type="ORF">CHA01nite_07650</name>
</gene>
<evidence type="ECO:0000313" key="3">
    <source>
        <dbReference type="Proteomes" id="UP000321863"/>
    </source>
</evidence>
<feature type="region of interest" description="Disordered" evidence="1">
    <location>
        <begin position="47"/>
        <end position="66"/>
    </location>
</feature>
<organism evidence="2 3">
    <name type="scientific">Chryseobacterium hagamense</name>
    <dbReference type="NCBI Taxonomy" id="395935"/>
    <lineage>
        <taxon>Bacteria</taxon>
        <taxon>Pseudomonadati</taxon>
        <taxon>Bacteroidota</taxon>
        <taxon>Flavobacteriia</taxon>
        <taxon>Flavobacteriales</taxon>
        <taxon>Weeksellaceae</taxon>
        <taxon>Chryseobacterium group</taxon>
        <taxon>Chryseobacterium</taxon>
    </lineage>
</organism>
<protein>
    <submittedName>
        <fullName evidence="2">Uncharacterized protein</fullName>
    </submittedName>
</protein>
<sequence length="66" mass="7844">MKYLKKIIFLYNFESLIYYVLYQKIIICCYHLCSKVSQAKNAEIKKPKDKTQTVESKSDENTKQDS</sequence>
<proteinExistence type="predicted"/>
<evidence type="ECO:0000313" key="2">
    <source>
        <dbReference type="EMBL" id="GEN75025.1"/>
    </source>
</evidence>
<reference evidence="2 3" key="1">
    <citation type="submission" date="2019-07" db="EMBL/GenBank/DDBJ databases">
        <title>Whole genome shotgun sequence of Chryseobacterium hagamense NBRC 105253.</title>
        <authorList>
            <person name="Hosoyama A."/>
            <person name="Uohara A."/>
            <person name="Ohji S."/>
            <person name="Ichikawa N."/>
        </authorList>
    </citation>
    <scope>NUCLEOTIDE SEQUENCE [LARGE SCALE GENOMIC DNA]</scope>
    <source>
        <strain evidence="2 3">NBRC 105253</strain>
    </source>
</reference>
<dbReference type="AlphaFoldDB" id="A0A511YIK1"/>
<accession>A0A511YIK1</accession>
<dbReference type="EMBL" id="BJYJ01000002">
    <property type="protein sequence ID" value="GEN75025.1"/>
    <property type="molecule type" value="Genomic_DNA"/>
</dbReference>
<dbReference type="Proteomes" id="UP000321863">
    <property type="component" value="Unassembled WGS sequence"/>
</dbReference>
<keyword evidence="3" id="KW-1185">Reference proteome</keyword>
<evidence type="ECO:0000256" key="1">
    <source>
        <dbReference type="SAM" id="MobiDB-lite"/>
    </source>
</evidence>
<name>A0A511YIK1_9FLAO</name>
<comment type="caution">
    <text evidence="2">The sequence shown here is derived from an EMBL/GenBank/DDBJ whole genome shotgun (WGS) entry which is preliminary data.</text>
</comment>